<organism evidence="1 2">
    <name type="scientific">Phaeosphaeria nodorum (strain SN15 / ATCC MYA-4574 / FGSC 10173)</name>
    <name type="common">Glume blotch fungus</name>
    <name type="synonym">Parastagonospora nodorum</name>
    <dbReference type="NCBI Taxonomy" id="321614"/>
    <lineage>
        <taxon>Eukaryota</taxon>
        <taxon>Fungi</taxon>
        <taxon>Dikarya</taxon>
        <taxon>Ascomycota</taxon>
        <taxon>Pezizomycotina</taxon>
        <taxon>Dothideomycetes</taxon>
        <taxon>Pleosporomycetidae</taxon>
        <taxon>Pleosporales</taxon>
        <taxon>Pleosporineae</taxon>
        <taxon>Phaeosphaeriaceae</taxon>
        <taxon>Parastagonospora</taxon>
    </lineage>
</organism>
<dbReference type="VEuPathDB" id="FungiDB:JI435_408130"/>
<accession>A0A7U2F1M8</accession>
<gene>
    <name evidence="1" type="ORF">JI435_408130</name>
</gene>
<keyword evidence="2" id="KW-1185">Reference proteome</keyword>
<evidence type="ECO:0000313" key="2">
    <source>
        <dbReference type="Proteomes" id="UP000663193"/>
    </source>
</evidence>
<dbReference type="Proteomes" id="UP000663193">
    <property type="component" value="Chromosome 6"/>
</dbReference>
<dbReference type="EMBL" id="CP069028">
    <property type="protein sequence ID" value="QRC95973.1"/>
    <property type="molecule type" value="Genomic_DNA"/>
</dbReference>
<protein>
    <submittedName>
        <fullName evidence="1">Uncharacterized protein</fullName>
    </submittedName>
</protein>
<reference evidence="2" key="1">
    <citation type="journal article" date="2021" name="BMC Genomics">
        <title>Chromosome-level genome assembly and manually-curated proteome of model necrotroph Parastagonospora nodorum Sn15 reveals a genome-wide trove of candidate effector homologs, and redundancy of virulence-related functions within an accessory chromosome.</title>
        <authorList>
            <person name="Bertazzoni S."/>
            <person name="Jones D.A.B."/>
            <person name="Phan H.T."/>
            <person name="Tan K.-C."/>
            <person name="Hane J.K."/>
        </authorList>
    </citation>
    <scope>NUCLEOTIDE SEQUENCE [LARGE SCALE GENOMIC DNA]</scope>
    <source>
        <strain evidence="2">SN15 / ATCC MYA-4574 / FGSC 10173)</strain>
    </source>
</reference>
<evidence type="ECO:0000313" key="1">
    <source>
        <dbReference type="EMBL" id="QRC95973.1"/>
    </source>
</evidence>
<dbReference type="AlphaFoldDB" id="A0A7U2F1M8"/>
<proteinExistence type="predicted"/>
<name>A0A7U2F1M8_PHANO</name>
<sequence length="87" mass="9455">MCITIGLSRGVGLSRGLMWAAARNAPCPCLAPSSAAPAPWVTFFDTRSDKRSPARFCRSSIPPSSLRCTSSLFNRIHCNLFLVNSRP</sequence>